<evidence type="ECO:0000313" key="1">
    <source>
        <dbReference type="EMBL" id="KXX64853.1"/>
    </source>
</evidence>
<dbReference type="EMBL" id="LSYU01000044">
    <property type="protein sequence ID" value="KXX64853.1"/>
    <property type="molecule type" value="Genomic_DNA"/>
</dbReference>
<reference evidence="1 2" key="1">
    <citation type="submission" date="2016-02" db="EMBL/GenBank/DDBJ databases">
        <title>Genome sequence of Marichromatium gracile YL-28, a purple sulfur bacterium.</title>
        <authorList>
            <person name="Zhao C."/>
            <person name="Hong X."/>
            <person name="Chen S."/>
            <person name="Yang S."/>
        </authorList>
    </citation>
    <scope>NUCLEOTIDE SEQUENCE [LARGE SCALE GENOMIC DNA]</scope>
    <source>
        <strain evidence="1 2">YL28</strain>
    </source>
</reference>
<dbReference type="Proteomes" id="UP000075766">
    <property type="component" value="Unassembled WGS sequence"/>
</dbReference>
<gene>
    <name evidence="1" type="ORF">AY586_01875</name>
</gene>
<name>A0ABR5VGI3_MARGR</name>
<protein>
    <submittedName>
        <fullName evidence="1">Uncharacterized protein</fullName>
    </submittedName>
</protein>
<comment type="caution">
    <text evidence="1">The sequence shown here is derived from an EMBL/GenBank/DDBJ whole genome shotgun (WGS) entry which is preliminary data.</text>
</comment>
<proteinExistence type="predicted"/>
<sequence length="229" mass="26134">MTESAWYIRLGAYPYAQPFLIDWQIADHGRDPFWSRFEEALERYLDSHDSARSVAERYQALTEAMARFVQLRAEGDGHLATRMVLIRILFDLGERQRAGGEVAGLLQGMSWLTEPIPDDLQIHVNRPLIAPMPSFDQRPVKGDLGLWLQAALLETLECTKADSSYFHNDLQLFKLLLANPNHSLEMERRQRLLATRLGIALGSPEVPAADRDLRPERNSEVWSLLRAPT</sequence>
<organism evidence="1 2">
    <name type="scientific">Marichromatium gracile</name>
    <name type="common">Chromatium gracile</name>
    <dbReference type="NCBI Taxonomy" id="1048"/>
    <lineage>
        <taxon>Bacteria</taxon>
        <taxon>Pseudomonadati</taxon>
        <taxon>Pseudomonadota</taxon>
        <taxon>Gammaproteobacteria</taxon>
        <taxon>Chromatiales</taxon>
        <taxon>Chromatiaceae</taxon>
        <taxon>Marichromatium</taxon>
    </lineage>
</organism>
<accession>A0ABR5VGI3</accession>
<keyword evidence="2" id="KW-1185">Reference proteome</keyword>
<dbReference type="RefSeq" id="WP_062274468.1">
    <property type="nucleotide sequence ID" value="NZ_LSYU01000044.1"/>
</dbReference>
<evidence type="ECO:0000313" key="2">
    <source>
        <dbReference type="Proteomes" id="UP000075766"/>
    </source>
</evidence>